<gene>
    <name evidence="1" type="ORF">EVA92_04055</name>
</gene>
<protein>
    <submittedName>
        <fullName evidence="1">Uncharacterized protein</fullName>
    </submittedName>
</protein>
<reference evidence="1 2" key="1">
    <citation type="submission" date="2019-02" db="EMBL/GenBank/DDBJ databases">
        <title>Prokaryotic population dynamics and viral predation in marine succession experiment using metagenomics: the confinement effect.</title>
        <authorList>
            <person name="Haro-Moreno J.M."/>
            <person name="Rodriguez-Valera F."/>
            <person name="Lopez-Perez M."/>
        </authorList>
    </citation>
    <scope>NUCLEOTIDE SEQUENCE [LARGE SCALE GENOMIC DNA]</scope>
    <source>
        <strain evidence="1">MED-G159</strain>
    </source>
</reference>
<dbReference type="EMBL" id="SHBE01000008">
    <property type="protein sequence ID" value="RZO25894.1"/>
    <property type="molecule type" value="Genomic_DNA"/>
</dbReference>
<accession>A0A520MXF9</accession>
<proteinExistence type="predicted"/>
<organism evidence="1 2">
    <name type="scientific">SAR86 cluster bacterium</name>
    <dbReference type="NCBI Taxonomy" id="2030880"/>
    <lineage>
        <taxon>Bacteria</taxon>
        <taxon>Pseudomonadati</taxon>
        <taxon>Pseudomonadota</taxon>
        <taxon>Gammaproteobacteria</taxon>
        <taxon>SAR86 cluster</taxon>
    </lineage>
</organism>
<dbReference type="Proteomes" id="UP000315825">
    <property type="component" value="Unassembled WGS sequence"/>
</dbReference>
<name>A0A520MXF9_9GAMM</name>
<dbReference type="AlphaFoldDB" id="A0A520MXF9"/>
<comment type="caution">
    <text evidence="1">The sequence shown here is derived from an EMBL/GenBank/DDBJ whole genome shotgun (WGS) entry which is preliminary data.</text>
</comment>
<evidence type="ECO:0000313" key="1">
    <source>
        <dbReference type="EMBL" id="RZO25894.1"/>
    </source>
</evidence>
<sequence length="73" mass="8234">MKESLGYWKAEDCKKISEAAGLFIYFSYELLEESDKLKQQGKELESDKIAEGGVALSQVAANYAKTFEAFCKR</sequence>
<evidence type="ECO:0000313" key="2">
    <source>
        <dbReference type="Proteomes" id="UP000315825"/>
    </source>
</evidence>